<gene>
    <name evidence="3" type="ORF">J5U23_02166</name>
</gene>
<name>A0A8F5GUE3_SACSH</name>
<feature type="domain" description="AMP-dependent synthetase/ligase" evidence="2">
    <location>
        <begin position="21"/>
        <end position="312"/>
    </location>
</feature>
<dbReference type="Gene3D" id="3.40.50.980">
    <property type="match status" value="1"/>
</dbReference>
<dbReference type="EC" id="6.2.1.25" evidence="3"/>
<dbReference type="Gene3D" id="3.40.50.12820">
    <property type="match status" value="1"/>
</dbReference>
<sequence>MTTKYGRILNVTDALFSKWDNNEADKRIAIYYKDEVWSYRKVIEEINRVGNALRELGVEKENRILMIAYDTPFFISIFYGAMKIGAILVPVNTYLKPEEYLFLLEDTGAKVLAIEPDIWPKLAPYLKGRANKLKHVIILPNISETQKIIFEDHNHKAELTFYHGLVSTASTHLEAEKTSPNDMAFWLYTSGTTGHPKAAVHLHKDILVVLDTYVKNVLKISEKDRLFSASKLFFAYGLGNGSYFAFGNGASTVLMPDRVEPRRVLETIHKYKPTIFFGVPTLYNAMLQVEDWKNYDLTSLRFCVSAGEPTPVNI</sequence>
<keyword evidence="1 3" id="KW-0436">Ligase</keyword>
<evidence type="ECO:0000259" key="2">
    <source>
        <dbReference type="Pfam" id="PF00501"/>
    </source>
</evidence>
<organism evidence="3 4">
    <name type="scientific">Saccharolobus shibatae (strain ATCC 51178 / DSM 5389 / JCM 8931 / NBRC 15437 / B12)</name>
    <name type="common">Sulfolobus shibatae</name>
    <dbReference type="NCBI Taxonomy" id="523848"/>
    <lineage>
        <taxon>Archaea</taxon>
        <taxon>Thermoproteota</taxon>
        <taxon>Thermoprotei</taxon>
        <taxon>Sulfolobales</taxon>
        <taxon>Sulfolobaceae</taxon>
        <taxon>Saccharolobus</taxon>
    </lineage>
</organism>
<dbReference type="GO" id="GO:0044550">
    <property type="term" value="P:secondary metabolite biosynthetic process"/>
    <property type="evidence" value="ECO:0007669"/>
    <property type="project" value="TreeGrafter"/>
</dbReference>
<evidence type="ECO:0000256" key="1">
    <source>
        <dbReference type="ARBA" id="ARBA00022598"/>
    </source>
</evidence>
<dbReference type="InterPro" id="IPR000873">
    <property type="entry name" value="AMP-dep_synth/lig_dom"/>
</dbReference>
<evidence type="ECO:0000313" key="4">
    <source>
        <dbReference type="Proteomes" id="UP000694018"/>
    </source>
</evidence>
<dbReference type="AlphaFoldDB" id="A0A8F5GUE3"/>
<dbReference type="KEGG" id="sshi:J5U23_02166"/>
<reference evidence="3" key="1">
    <citation type="journal article" date="2021" name="Environ. Microbiol.">
        <title>New insights into the diversity and evolution of the archaeal mobilome from three complete genomes of Saccharolobus shibatae.</title>
        <authorList>
            <person name="Medvedeva S."/>
            <person name="Brandt D."/>
            <person name="Cvirkaite-Krupovic V."/>
            <person name="Liu Y."/>
            <person name="Severinov K."/>
            <person name="Ishino S."/>
            <person name="Ishino Y."/>
            <person name="Prangishvili D."/>
            <person name="Kalinowski J."/>
            <person name="Krupovic M."/>
        </authorList>
    </citation>
    <scope>NUCLEOTIDE SEQUENCE</scope>
    <source>
        <strain evidence="3">B12</strain>
    </source>
</reference>
<evidence type="ECO:0000313" key="3">
    <source>
        <dbReference type="EMBL" id="QXJ29297.1"/>
    </source>
</evidence>
<dbReference type="PANTHER" id="PTHR43352">
    <property type="entry name" value="ACETYL-COA SYNTHETASE"/>
    <property type="match status" value="1"/>
</dbReference>
<dbReference type="SUPFAM" id="SSF56801">
    <property type="entry name" value="Acetyl-CoA synthetase-like"/>
    <property type="match status" value="1"/>
</dbReference>
<dbReference type="PANTHER" id="PTHR43352:SF1">
    <property type="entry name" value="ANTHRANILATE--COA LIGASE"/>
    <property type="match status" value="1"/>
</dbReference>
<dbReference type="Proteomes" id="UP000694018">
    <property type="component" value="Chromosome"/>
</dbReference>
<dbReference type="Pfam" id="PF00501">
    <property type="entry name" value="AMP-binding"/>
    <property type="match status" value="1"/>
</dbReference>
<protein>
    <submittedName>
        <fullName evidence="3">Benzoate--CoA ligase</fullName>
        <ecNumber evidence="3">6.2.1.25</ecNumber>
    </submittedName>
</protein>
<dbReference type="EMBL" id="CP077717">
    <property type="protein sequence ID" value="QXJ29297.1"/>
    <property type="molecule type" value="Genomic_DNA"/>
</dbReference>
<accession>A0A8F5GUE3</accession>
<proteinExistence type="predicted"/>
<dbReference type="GO" id="GO:0018858">
    <property type="term" value="F:benzoate-CoA ligase activity"/>
    <property type="evidence" value="ECO:0007669"/>
    <property type="project" value="UniProtKB-EC"/>
</dbReference>
<dbReference type="FunFam" id="3.40.50.12780:FF:000140">
    <property type="entry name" value="Acetyl-CoA synthetase (Acetate-CoA ligase) amino-end (AcsA-4)"/>
    <property type="match status" value="1"/>
</dbReference>